<organism evidence="1 2">
    <name type="scientific">Halorubrum lacusprofundi (strain ATCC 49239 / DSM 5036 / JCM 8891 / ACAM 34)</name>
    <dbReference type="NCBI Taxonomy" id="416348"/>
    <lineage>
        <taxon>Archaea</taxon>
        <taxon>Methanobacteriati</taxon>
        <taxon>Methanobacteriota</taxon>
        <taxon>Stenosarchaea group</taxon>
        <taxon>Halobacteria</taxon>
        <taxon>Halobacteriales</taxon>
        <taxon>Haloferacaceae</taxon>
        <taxon>Halorubrum</taxon>
    </lineage>
</organism>
<gene>
    <name evidence="1" type="ordered locus">Hlac_1587</name>
</gene>
<reference evidence="1 2" key="1">
    <citation type="journal article" date="2016" name="Stand. Genomic Sci.">
        <title>Complete genome sequence of the Antarctic Halorubrum lacusprofundi type strain ACAM 34.</title>
        <authorList>
            <person name="Anderson I.J."/>
            <person name="DasSarma P."/>
            <person name="Lucas S."/>
            <person name="Copeland A."/>
            <person name="Lapidus A."/>
            <person name="Del Rio T.G."/>
            <person name="Tice H."/>
            <person name="Dalin E."/>
            <person name="Bruce D.C."/>
            <person name="Goodwin L."/>
            <person name="Pitluck S."/>
            <person name="Sims D."/>
            <person name="Brettin T.S."/>
            <person name="Detter J.C."/>
            <person name="Han C.S."/>
            <person name="Larimer F."/>
            <person name="Hauser L."/>
            <person name="Land M."/>
            <person name="Ivanova N."/>
            <person name="Richardson P."/>
            <person name="Cavicchioli R."/>
            <person name="DasSarma S."/>
            <person name="Woese C.R."/>
            <person name="Kyrpides N.C."/>
        </authorList>
    </citation>
    <scope>NUCLEOTIDE SEQUENCE [LARGE SCALE GENOMIC DNA]</scope>
    <source>
        <strain evidence="2">ATCC 49239 / DSM 5036 / JCM 8891 / ACAM 34</strain>
    </source>
</reference>
<sequence length="47" mass="4964">MSVTGLCHVCEAAPASHTCPRCGRAVCEDHWDDDADICTACAQGQTQ</sequence>
<dbReference type="RefSeq" id="WP_015910313.1">
    <property type="nucleotide sequence ID" value="NC_012029.1"/>
</dbReference>
<keyword evidence="2" id="KW-1185">Reference proteome</keyword>
<evidence type="ECO:0000313" key="1">
    <source>
        <dbReference type="EMBL" id="ACM57173.1"/>
    </source>
</evidence>
<dbReference type="GeneID" id="42369466"/>
<evidence type="ECO:0000313" key="2">
    <source>
        <dbReference type="Proteomes" id="UP000000740"/>
    </source>
</evidence>
<dbReference type="KEGG" id="hla:Hlac_1587"/>
<accession>B9LP85</accession>
<dbReference type="AlphaFoldDB" id="B9LP85"/>
<dbReference type="eggNOG" id="arCOG06415">
    <property type="taxonomic scope" value="Archaea"/>
</dbReference>
<dbReference type="SUPFAM" id="SSF144232">
    <property type="entry name" value="HIT/MYND zinc finger-like"/>
    <property type="match status" value="1"/>
</dbReference>
<dbReference type="EMBL" id="CP001365">
    <property type="protein sequence ID" value="ACM57173.1"/>
    <property type="molecule type" value="Genomic_DNA"/>
</dbReference>
<name>B9LP85_HALLT</name>
<dbReference type="Proteomes" id="UP000000740">
    <property type="component" value="Chromosome 1"/>
</dbReference>
<protein>
    <recommendedName>
        <fullName evidence="3">HIT-type domain-containing protein</fullName>
    </recommendedName>
</protein>
<proteinExistence type="predicted"/>
<dbReference type="HOGENOM" id="CLU_202923_1_0_2"/>
<evidence type="ECO:0008006" key="3">
    <source>
        <dbReference type="Google" id="ProtNLM"/>
    </source>
</evidence>